<proteinExistence type="predicted"/>
<evidence type="ECO:0000256" key="3">
    <source>
        <dbReference type="ARBA" id="ARBA00022989"/>
    </source>
</evidence>
<dbReference type="GO" id="GO:0005886">
    <property type="term" value="C:plasma membrane"/>
    <property type="evidence" value="ECO:0007669"/>
    <property type="project" value="InterPro"/>
</dbReference>
<evidence type="ECO:0000256" key="4">
    <source>
        <dbReference type="ARBA" id="ARBA00023136"/>
    </source>
</evidence>
<dbReference type="EMBL" id="CP000157">
    <property type="protein sequence ID" value="ABC62421.1"/>
    <property type="molecule type" value="Genomic_DNA"/>
</dbReference>
<dbReference type="HOGENOM" id="CLU_002202_0_0_5"/>
<dbReference type="InterPro" id="IPR007452">
    <property type="entry name" value="TamB_C"/>
</dbReference>
<evidence type="ECO:0000256" key="5">
    <source>
        <dbReference type="SAM" id="MobiDB-lite"/>
    </source>
</evidence>
<feature type="region of interest" description="Disordered" evidence="5">
    <location>
        <begin position="1"/>
        <end position="20"/>
    </location>
</feature>
<sequence length="1400" mass="147439">MADETMTEEADRATAAPAPRKRKRRWAKRFTAAIGVLLLLLVGLLALVNSPIGKRYVADQIAQVAPASGLRFEVGRIEGDLFRDARLYDVVLYDPKGAFLRIPEAEMDWRPLSWFTSGLDIRTAIARRATLERLPELLPGDPDAPTLPNFDIRIDRLAIENLTIAPGIIDERSHRVDLTASADIREGLADVEASGRLGREDRFVLDLEAEPDGNVFDLDLDYVAPRDGVIASLVGAEAGYEARVRGGGTWRDWKGFLTVRRDDSMIGGFRLTNKAGLYGLVGQIDAAPLSEGLIEAAAAPRLSLAFFTTLEESVLDGALRARSRALNLRADGVVDLANNTIDEIEFAGDLLDPDLLGADVARLEGARIEGTLAGAFDALDIQHVLTVDRAIAGTAQIAGIRQQGRARYADGRWVLPLDLKVDRIATGTAMVDPRLIDGSLGGQIVLAGDRLTSEALRFAFPGATGQVALDGNLSTGRYAVSGPVAINGLPFDNLGVVNAGGQVDFVLPGDGGWRLAIDGRANVPRVSNETVANFVGPSLALRGGVTLGDAGPVAFRNVVLDAAKLSLNADGAITPGRTTLTGNGRHVDYGPFTIEGAYTDAGPEAVLVLADPLPAAELSNVRLAISPSETGFAIATTGGSLLGPFEGDLNLALPADGPARLDIARLRVWETDITGNVTFADAGARGRIALSGGGLDGNISIAPQGEALRFAFDVDANNATFGGDTPIAIRRADIEGEGILLDGSSTVNASVFAQGVSYGTVFIGRLAANAELTDGRGKVTGSVAGRRGSRFALQVDANIAPDRVAVAAQGDFAGRPLRFPRRAVLTRRSDGGWDLARTQLSYDGGRTVVEGTFGGETLAMRAWFDGMPLSLADIASADQGLGGRLSGTVEYNAPQTGAPTGEMRIKVDKLTRSGLVLTSRPIDLGLVARLQPSRLEARAVIAEDGGQRGRAQARITGLPASGGLYERLSAGDLFAQLRYDGAAQALWRLARIETFDVGGPVKVSADVRGTLARPVVRGALASDDLRIQSALSGTNIAQVSVRGRFSGSRLRLTRFAGTAANGGQVSGSGVVDLANISATRGPEIDLRIAASNAQLIAANGLDATVTGPIRIVSDGIGGTIAGRLRIDRASWQLGVADEDVRLPQIATREINAPADVAPTPAAAAPWRYLINATADSRVDVDGMGLDSEWEADIRLRGTTDDPRLGGQARVVRGFYSFAGTRFELTRGRIAFDESVPIDPRIDIVAETDRAGIDVAVSVQGSATQPEIRFSSTPALPEEEILARLLFGGSVTELSATDAVQLGAALASLRGGGGMDPINQLRTAIGLDRLRIVGADPALGRSTGVALGKNIGRRFYVELITDGRGYSATEVEFRITSWLSLLGAVSTVGRESVVVEISRDY</sequence>
<evidence type="ECO:0000313" key="9">
    <source>
        <dbReference type="Proteomes" id="UP000008808"/>
    </source>
</evidence>
<comment type="subcellular location">
    <subcellularLocation>
        <location evidence="1">Membrane</location>
        <topology evidence="1">Single-pass membrane protein</topology>
    </subcellularLocation>
</comment>
<evidence type="ECO:0000256" key="1">
    <source>
        <dbReference type="ARBA" id="ARBA00004167"/>
    </source>
</evidence>
<evidence type="ECO:0000313" key="8">
    <source>
        <dbReference type="EMBL" id="ABC62421.1"/>
    </source>
</evidence>
<organism evidence="8 9">
    <name type="scientific">Erythrobacter litoralis (strain HTCC2594)</name>
    <dbReference type="NCBI Taxonomy" id="314225"/>
    <lineage>
        <taxon>Bacteria</taxon>
        <taxon>Pseudomonadati</taxon>
        <taxon>Pseudomonadota</taxon>
        <taxon>Alphaproteobacteria</taxon>
        <taxon>Sphingomonadales</taxon>
        <taxon>Erythrobacteraceae</taxon>
        <taxon>Erythrobacter/Porphyrobacter group</taxon>
        <taxon>Erythrobacter</taxon>
    </lineage>
</organism>
<name>Q2ND20_ERYLH</name>
<evidence type="ECO:0000256" key="2">
    <source>
        <dbReference type="ARBA" id="ARBA00022692"/>
    </source>
</evidence>
<keyword evidence="4 6" id="KW-0472">Membrane</keyword>
<keyword evidence="3 6" id="KW-1133">Transmembrane helix</keyword>
<dbReference type="KEGG" id="eli:ELI_01645"/>
<dbReference type="GO" id="GO:0009306">
    <property type="term" value="P:protein secretion"/>
    <property type="evidence" value="ECO:0007669"/>
    <property type="project" value="InterPro"/>
</dbReference>
<evidence type="ECO:0000256" key="6">
    <source>
        <dbReference type="SAM" id="Phobius"/>
    </source>
</evidence>
<dbReference type="Proteomes" id="UP000008808">
    <property type="component" value="Chromosome"/>
</dbReference>
<dbReference type="PANTHER" id="PTHR36985:SF1">
    <property type="entry name" value="TRANSLOCATION AND ASSEMBLY MODULE SUBUNIT TAMB"/>
    <property type="match status" value="1"/>
</dbReference>
<reference evidence="9" key="1">
    <citation type="journal article" date="2009" name="J. Bacteriol.">
        <title>Complete genome sequence of Erythrobacter litoralis HTCC2594.</title>
        <authorList>
            <person name="Oh H.M."/>
            <person name="Giovannoni S.J."/>
            <person name="Ferriera S."/>
            <person name="Johnson J."/>
            <person name="Cho J.C."/>
        </authorList>
    </citation>
    <scope>NUCLEOTIDE SEQUENCE [LARGE SCALE GENOMIC DNA]</scope>
    <source>
        <strain evidence="9">HTCC2594</strain>
    </source>
</reference>
<dbReference type="RefSeq" id="WP_011413297.1">
    <property type="nucleotide sequence ID" value="NC_007722.1"/>
</dbReference>
<feature type="transmembrane region" description="Helical" evidence="6">
    <location>
        <begin position="30"/>
        <end position="48"/>
    </location>
</feature>
<dbReference type="Pfam" id="PF04357">
    <property type="entry name" value="TamB"/>
    <property type="match status" value="1"/>
</dbReference>
<feature type="domain" description="Translocation and assembly module TamB C-terminal" evidence="7">
    <location>
        <begin position="1057"/>
        <end position="1400"/>
    </location>
</feature>
<dbReference type="STRING" id="314225.ELI_01645"/>
<protein>
    <recommendedName>
        <fullName evidence="7">Translocation and assembly module TamB C-terminal domain-containing protein</fullName>
    </recommendedName>
</protein>
<dbReference type="PANTHER" id="PTHR36985">
    <property type="entry name" value="TRANSLOCATION AND ASSEMBLY MODULE SUBUNIT TAMB"/>
    <property type="match status" value="1"/>
</dbReference>
<keyword evidence="2 6" id="KW-0812">Transmembrane</keyword>
<keyword evidence="9" id="KW-1185">Reference proteome</keyword>
<evidence type="ECO:0000259" key="7">
    <source>
        <dbReference type="Pfam" id="PF04357"/>
    </source>
</evidence>
<dbReference type="eggNOG" id="COG2911">
    <property type="taxonomic scope" value="Bacteria"/>
</dbReference>
<gene>
    <name evidence="8" type="ordered locus">ELI_01645</name>
</gene>
<accession>Q2ND20</accession>